<keyword evidence="2" id="KW-1185">Reference proteome</keyword>
<accession>A0A0D2RIV8</accession>
<evidence type="ECO:0000313" key="2">
    <source>
        <dbReference type="Proteomes" id="UP000032304"/>
    </source>
</evidence>
<organism evidence="1 2">
    <name type="scientific">Gossypium raimondii</name>
    <name type="common">Peruvian cotton</name>
    <name type="synonym">Gossypium klotzschianum subsp. raimondii</name>
    <dbReference type="NCBI Taxonomy" id="29730"/>
    <lineage>
        <taxon>Eukaryota</taxon>
        <taxon>Viridiplantae</taxon>
        <taxon>Streptophyta</taxon>
        <taxon>Embryophyta</taxon>
        <taxon>Tracheophyta</taxon>
        <taxon>Spermatophyta</taxon>
        <taxon>Magnoliopsida</taxon>
        <taxon>eudicotyledons</taxon>
        <taxon>Gunneridae</taxon>
        <taxon>Pentapetalae</taxon>
        <taxon>rosids</taxon>
        <taxon>malvids</taxon>
        <taxon>Malvales</taxon>
        <taxon>Malvaceae</taxon>
        <taxon>Malvoideae</taxon>
        <taxon>Gossypium</taxon>
    </lineage>
</organism>
<dbReference type="Gramene" id="KJB29506">
    <property type="protein sequence ID" value="KJB29506"/>
    <property type="gene ID" value="B456_005G104000"/>
</dbReference>
<proteinExistence type="predicted"/>
<dbReference type="AlphaFoldDB" id="A0A0D2RIV8"/>
<name>A0A0D2RIV8_GOSRA</name>
<evidence type="ECO:0000313" key="1">
    <source>
        <dbReference type="EMBL" id="KJB29506.1"/>
    </source>
</evidence>
<reference evidence="1 2" key="1">
    <citation type="journal article" date="2012" name="Nature">
        <title>Repeated polyploidization of Gossypium genomes and the evolution of spinnable cotton fibres.</title>
        <authorList>
            <person name="Paterson A.H."/>
            <person name="Wendel J.F."/>
            <person name="Gundlach H."/>
            <person name="Guo H."/>
            <person name="Jenkins J."/>
            <person name="Jin D."/>
            <person name="Llewellyn D."/>
            <person name="Showmaker K.C."/>
            <person name="Shu S."/>
            <person name="Udall J."/>
            <person name="Yoo M.J."/>
            <person name="Byers R."/>
            <person name="Chen W."/>
            <person name="Doron-Faigenboim A."/>
            <person name="Duke M.V."/>
            <person name="Gong L."/>
            <person name="Grimwood J."/>
            <person name="Grover C."/>
            <person name="Grupp K."/>
            <person name="Hu G."/>
            <person name="Lee T.H."/>
            <person name="Li J."/>
            <person name="Lin L."/>
            <person name="Liu T."/>
            <person name="Marler B.S."/>
            <person name="Page J.T."/>
            <person name="Roberts A.W."/>
            <person name="Romanel E."/>
            <person name="Sanders W.S."/>
            <person name="Szadkowski E."/>
            <person name="Tan X."/>
            <person name="Tang H."/>
            <person name="Xu C."/>
            <person name="Wang J."/>
            <person name="Wang Z."/>
            <person name="Zhang D."/>
            <person name="Zhang L."/>
            <person name="Ashrafi H."/>
            <person name="Bedon F."/>
            <person name="Bowers J.E."/>
            <person name="Brubaker C.L."/>
            <person name="Chee P.W."/>
            <person name="Das S."/>
            <person name="Gingle A.R."/>
            <person name="Haigler C.H."/>
            <person name="Harker D."/>
            <person name="Hoffmann L.V."/>
            <person name="Hovav R."/>
            <person name="Jones D.C."/>
            <person name="Lemke C."/>
            <person name="Mansoor S."/>
            <person name="ur Rahman M."/>
            <person name="Rainville L.N."/>
            <person name="Rambani A."/>
            <person name="Reddy U.K."/>
            <person name="Rong J.K."/>
            <person name="Saranga Y."/>
            <person name="Scheffler B.E."/>
            <person name="Scheffler J.A."/>
            <person name="Stelly D.M."/>
            <person name="Triplett B.A."/>
            <person name="Van Deynze A."/>
            <person name="Vaslin M.F."/>
            <person name="Waghmare V.N."/>
            <person name="Walford S.A."/>
            <person name="Wright R.J."/>
            <person name="Zaki E.A."/>
            <person name="Zhang T."/>
            <person name="Dennis E.S."/>
            <person name="Mayer K.F."/>
            <person name="Peterson D.G."/>
            <person name="Rokhsar D.S."/>
            <person name="Wang X."/>
            <person name="Schmutz J."/>
        </authorList>
    </citation>
    <scope>NUCLEOTIDE SEQUENCE [LARGE SCALE GENOMIC DNA]</scope>
</reference>
<gene>
    <name evidence="1" type="ORF">B456_005G104000</name>
</gene>
<dbReference type="eggNOG" id="ENOG502SXB0">
    <property type="taxonomic scope" value="Eukaryota"/>
</dbReference>
<dbReference type="Proteomes" id="UP000032304">
    <property type="component" value="Chromosome 5"/>
</dbReference>
<protein>
    <submittedName>
        <fullName evidence="1">Uncharacterized protein</fullName>
    </submittedName>
</protein>
<sequence length="128" mass="14435">MVVLGRDLKALQRVAEPSAVRGENFFFVVGVGAGRSGTEAQVVMQMRGERSIPLGHAHCRTKRRARVVPMLSIDFIYAHDPVKNRILVRVAKLTLIKWRTFRGVFPPTSSLWAYLPLELQDSNYCTPI</sequence>
<dbReference type="EMBL" id="CM001744">
    <property type="protein sequence ID" value="KJB29506.1"/>
    <property type="molecule type" value="Genomic_DNA"/>
</dbReference>